<dbReference type="PANTHER" id="PTHR21737:SF6">
    <property type="entry name" value="SPLICING FACTOR CACTIN"/>
    <property type="match status" value="1"/>
</dbReference>
<dbReference type="GO" id="GO:0005737">
    <property type="term" value="C:cytoplasm"/>
    <property type="evidence" value="ECO:0007669"/>
    <property type="project" value="TreeGrafter"/>
</dbReference>
<gene>
    <name evidence="3" type="ORF">Q8A67_008612</name>
</gene>
<comment type="caution">
    <text evidence="3">The sequence shown here is derived from an EMBL/GenBank/DDBJ whole genome shotgun (WGS) entry which is preliminary data.</text>
</comment>
<dbReference type="Pfam" id="PF09732">
    <property type="entry name" value="CactinC_cactus"/>
    <property type="match status" value="1"/>
</dbReference>
<reference evidence="3" key="1">
    <citation type="submission" date="2023-08" db="EMBL/GenBank/DDBJ databases">
        <title>Chromosome-level Genome Assembly of mud carp (Cirrhinus molitorella).</title>
        <authorList>
            <person name="Liu H."/>
        </authorList>
    </citation>
    <scope>NUCLEOTIDE SEQUENCE</scope>
    <source>
        <strain evidence="3">Prfri</strain>
        <tissue evidence="3">Muscle</tissue>
    </source>
</reference>
<dbReference type="GO" id="GO:0045292">
    <property type="term" value="P:mRNA cis splicing, via spliceosome"/>
    <property type="evidence" value="ECO:0007669"/>
    <property type="project" value="TreeGrafter"/>
</dbReference>
<sequence>MGSKKHRRSRSRSRSQERSRRYVRSRSPEDRHGRNRSPVKDSRRRGRSDSGGSRSSGASAGPSRHRGRESGHSSDSDRDHKNRRPRSHGRSKDRDSSSGDNHNNQKKHQTKKKHKDEKSSRRRSRSSSRSSSESSVERNRARDERRRRQSRSPSRERWRENDREGRRKSKERDRDRRRRSESRSSSSSSSSADSDQRGKTTQGTSSAKEDKKKQREMMKALETPEEKRARRLAKKEAKERKKREKMGWSEEYMGYTNADNPFGDNNLLGTFKWQKALQKKGIGHLSEKNLKERNKHIQQENRRELQKVKQLRLEREREKSMREQELEMLQREKEAEHFKTWAEQEDNFHLHQAKLRSKIRIRDGRAKPIDLLAKYISAEDDDLSVEMHEPYTFLNGLTVTDMDDLLEDIKVYMELEQGKNVDFWRDMTTITEDEISKLRKLEASGKGPGDRREGINTSVSTDVQSIFKGKTYSQLQALYMNIENKIQAGGSNLDIGYWESLLQQVRVYMARARLRERHQDVLRQKLYKLKQEQGVESEPLFPIIKEEPENERPISSREVESVDDEEAGSSQQGDDRDRRTKRLDGDEGERSGRSSPEEKKGGEGDGGEEEEGEKDEAPEAVLTEEDLIQQSQAEYDSGRYSPTLLQPSELPLDTHIINVEEDLQRLQLARRQLQVTGDANESAEDAFVRRAKEGMGGDEAQFSVEMPLTGKMYLWADKYRPRKPRFFNRVHTGFEWNKYNQTHYDFDNPPPKIVQGYKFNIFYPDLIDKRSTPQYFLEPCPDNKDFGILRFHAGPPYEDIAFKIVNREWEYSHRHGFRCQFANGIFQLWFHFKRYRYRR</sequence>
<proteinExistence type="inferred from homology"/>
<accession>A0AA88PUP5</accession>
<dbReference type="AlphaFoldDB" id="A0AA88PUP5"/>
<evidence type="ECO:0000256" key="1">
    <source>
        <dbReference type="ARBA" id="ARBA00006895"/>
    </source>
</evidence>
<protein>
    <recommendedName>
        <fullName evidence="2">Splicing factor Cactin</fullName>
    </recommendedName>
</protein>
<evidence type="ECO:0000256" key="2">
    <source>
        <dbReference type="ARBA" id="ARBA00034534"/>
    </source>
</evidence>
<organism evidence="3 4">
    <name type="scientific">Cirrhinus molitorella</name>
    <name type="common">mud carp</name>
    <dbReference type="NCBI Taxonomy" id="172907"/>
    <lineage>
        <taxon>Eukaryota</taxon>
        <taxon>Metazoa</taxon>
        <taxon>Chordata</taxon>
        <taxon>Craniata</taxon>
        <taxon>Vertebrata</taxon>
        <taxon>Euteleostomi</taxon>
        <taxon>Actinopterygii</taxon>
        <taxon>Neopterygii</taxon>
        <taxon>Teleostei</taxon>
        <taxon>Ostariophysi</taxon>
        <taxon>Cypriniformes</taxon>
        <taxon>Cyprinidae</taxon>
        <taxon>Labeoninae</taxon>
        <taxon>Labeonini</taxon>
        <taxon>Cirrhinus</taxon>
    </lineage>
</organism>
<dbReference type="InterPro" id="IPR018816">
    <property type="entry name" value="Cactin_central"/>
</dbReference>
<dbReference type="Proteomes" id="UP001187343">
    <property type="component" value="Unassembled WGS sequence"/>
</dbReference>
<dbReference type="GO" id="GO:0005681">
    <property type="term" value="C:spliceosomal complex"/>
    <property type="evidence" value="ECO:0007669"/>
    <property type="project" value="TreeGrafter"/>
</dbReference>
<name>A0AA88PUP5_9TELE</name>
<dbReference type="InterPro" id="IPR019134">
    <property type="entry name" value="Cactin_C"/>
</dbReference>
<keyword evidence="4" id="KW-1185">Reference proteome</keyword>
<evidence type="ECO:0000313" key="4">
    <source>
        <dbReference type="Proteomes" id="UP001187343"/>
    </source>
</evidence>
<dbReference type="PANTHER" id="PTHR21737">
    <property type="entry name" value="POLYGLUTAMINE BINDING PROTEIN 1/MARVEL MEMBRANE-ASSOCIATING DOMAIN CONTAINING 3"/>
    <property type="match status" value="1"/>
</dbReference>
<dbReference type="Pfam" id="PF10312">
    <property type="entry name" value="Cactin_mid"/>
    <property type="match status" value="1"/>
</dbReference>
<dbReference type="GO" id="GO:0045824">
    <property type="term" value="P:negative regulation of innate immune response"/>
    <property type="evidence" value="ECO:0007669"/>
    <property type="project" value="TreeGrafter"/>
</dbReference>
<dbReference type="EMBL" id="JAUYZG010000008">
    <property type="protein sequence ID" value="KAK2900497.1"/>
    <property type="molecule type" value="Genomic_DNA"/>
</dbReference>
<comment type="similarity">
    <text evidence="1">Belongs to the CACTIN family.</text>
</comment>
<dbReference type="SMART" id="SM01050">
    <property type="entry name" value="CactinC_cactus"/>
    <property type="match status" value="1"/>
</dbReference>
<evidence type="ECO:0000313" key="3">
    <source>
        <dbReference type="EMBL" id="KAK2900497.1"/>
    </source>
</evidence>